<reference evidence="2 3" key="1">
    <citation type="submission" date="2018-05" db="EMBL/GenBank/DDBJ databases">
        <title>Draft genome sequence of Scytalidium lignicola DSM 105466, a ubiquitous saprotrophic fungus.</title>
        <authorList>
            <person name="Buettner E."/>
            <person name="Gebauer A.M."/>
            <person name="Hofrichter M."/>
            <person name="Liers C."/>
            <person name="Kellner H."/>
        </authorList>
    </citation>
    <scope>NUCLEOTIDE SEQUENCE [LARGE SCALE GENOMIC DNA]</scope>
    <source>
        <strain evidence="2 3">DSM 105466</strain>
    </source>
</reference>
<feature type="non-terminal residue" evidence="2">
    <location>
        <position position="1"/>
    </location>
</feature>
<dbReference type="Proteomes" id="UP000258309">
    <property type="component" value="Unassembled WGS sequence"/>
</dbReference>
<evidence type="ECO:0000256" key="1">
    <source>
        <dbReference type="SAM" id="MobiDB-lite"/>
    </source>
</evidence>
<gene>
    <name evidence="2" type="ORF">B7463_g2931</name>
</gene>
<feature type="region of interest" description="Disordered" evidence="1">
    <location>
        <begin position="1"/>
        <end position="44"/>
    </location>
</feature>
<sequence>MGRHTTKVEPKKGDKKVNYKVSKDKVKKESPKASARGKAVSRSPRFDNSFATLKELKHETCSDADGDLVPIKEDLDFAGESEWSAIENDTKYDRVTPKSDSKVQIKKDSKQEDSPTTDFSHNGRVNGRKLVMWHRPRMIEKLFYHIIYESHRAGIELPWGAAVHRLSPGSSGQSAQQHLARFRDQLVAEGHLVPPLLGKRNIKQDPNIRGHIRDFTSEYPYAVRIVDWDEKIEDPKESLPIDDGIIRGSGKYKRGNYTGVTAHEIRKADGRRNRNPSVHQNRNQINSSNNLGEDNDELEHAITTSNYQEKKYNLRQTSKSYHENSEEEASESEPELASPDEIELEDESNQVGVPENLIYPPRQPSLTPSLVYAESEAGSTAGHSISTYDEDCIDTIPYQGGISENEWDSSETSDMDVLEHALMVPSYYEPHPSNLEMAHMLHTYTDDLQEYMPRMSYGMQTTSSILTDGRVHLPSVGGNALGLYNPYQLPQSVQSYSGIESRYYSNEGIFSEGFLFDENQDLDTAVYDQANFRTTDIGFECSPVNDSGLVMVQQRPTSKYQETPSNQFALVGDSFEYRSTSSDDAAHKDDEGVDDIEVYHF</sequence>
<name>A0A3E2HJ05_SCYLI</name>
<feature type="region of interest" description="Disordered" evidence="1">
    <location>
        <begin position="88"/>
        <end position="123"/>
    </location>
</feature>
<dbReference type="EMBL" id="NCSJ02000036">
    <property type="protein sequence ID" value="RFU33408.1"/>
    <property type="molecule type" value="Genomic_DNA"/>
</dbReference>
<feature type="region of interest" description="Disordered" evidence="1">
    <location>
        <begin position="247"/>
        <end position="295"/>
    </location>
</feature>
<accession>A0A3E2HJ05</accession>
<dbReference type="AlphaFoldDB" id="A0A3E2HJ05"/>
<feature type="compositionally biased region" description="Basic and acidic residues" evidence="1">
    <location>
        <begin position="88"/>
        <end position="113"/>
    </location>
</feature>
<dbReference type="STRING" id="5539.A0A3E2HJ05"/>
<proteinExistence type="predicted"/>
<keyword evidence="3" id="KW-1185">Reference proteome</keyword>
<protein>
    <submittedName>
        <fullName evidence="2">Uncharacterized protein</fullName>
    </submittedName>
</protein>
<feature type="compositionally biased region" description="Basic and acidic residues" evidence="1">
    <location>
        <begin position="263"/>
        <end position="272"/>
    </location>
</feature>
<feature type="compositionally biased region" description="Acidic residues" evidence="1">
    <location>
        <begin position="325"/>
        <end position="347"/>
    </location>
</feature>
<evidence type="ECO:0000313" key="3">
    <source>
        <dbReference type="Proteomes" id="UP000258309"/>
    </source>
</evidence>
<organism evidence="2 3">
    <name type="scientific">Scytalidium lignicola</name>
    <name type="common">Hyphomycete</name>
    <dbReference type="NCBI Taxonomy" id="5539"/>
    <lineage>
        <taxon>Eukaryota</taxon>
        <taxon>Fungi</taxon>
        <taxon>Dikarya</taxon>
        <taxon>Ascomycota</taxon>
        <taxon>Pezizomycotina</taxon>
        <taxon>Leotiomycetes</taxon>
        <taxon>Leotiomycetes incertae sedis</taxon>
        <taxon>Scytalidium</taxon>
    </lineage>
</organism>
<comment type="caution">
    <text evidence="2">The sequence shown here is derived from an EMBL/GenBank/DDBJ whole genome shotgun (WGS) entry which is preliminary data.</text>
</comment>
<feature type="compositionally biased region" description="Polar residues" evidence="1">
    <location>
        <begin position="275"/>
        <end position="292"/>
    </location>
</feature>
<feature type="compositionally biased region" description="Basic and acidic residues" evidence="1">
    <location>
        <begin position="1"/>
        <end position="31"/>
    </location>
</feature>
<feature type="region of interest" description="Disordered" evidence="1">
    <location>
        <begin position="317"/>
        <end position="347"/>
    </location>
</feature>
<dbReference type="OrthoDB" id="3903267at2759"/>
<feature type="non-terminal residue" evidence="2">
    <location>
        <position position="601"/>
    </location>
</feature>
<evidence type="ECO:0000313" key="2">
    <source>
        <dbReference type="EMBL" id="RFU33408.1"/>
    </source>
</evidence>